<feature type="region of interest" description="Disordered" evidence="1">
    <location>
        <begin position="68"/>
        <end position="113"/>
    </location>
</feature>
<evidence type="ECO:0000313" key="2">
    <source>
        <dbReference type="EMBL" id="KAH7021336.1"/>
    </source>
</evidence>
<dbReference type="EMBL" id="JAGTJQ010000010">
    <property type="protein sequence ID" value="KAH7021336.1"/>
    <property type="molecule type" value="Genomic_DNA"/>
</dbReference>
<protein>
    <submittedName>
        <fullName evidence="2">Uncharacterized protein</fullName>
    </submittedName>
</protein>
<accession>A0A9P8XWS3</accession>
<name>A0A9P8XWS3_9PEZI</name>
<gene>
    <name evidence="2" type="ORF">B0I36DRAFT_388065</name>
</gene>
<dbReference type="Proteomes" id="UP000756346">
    <property type="component" value="Unassembled WGS sequence"/>
</dbReference>
<evidence type="ECO:0000256" key="1">
    <source>
        <dbReference type="SAM" id="MobiDB-lite"/>
    </source>
</evidence>
<proteinExistence type="predicted"/>
<dbReference type="OrthoDB" id="66964at2759"/>
<reference evidence="2" key="1">
    <citation type="journal article" date="2021" name="Nat. Commun.">
        <title>Genetic determinants of endophytism in the Arabidopsis root mycobiome.</title>
        <authorList>
            <person name="Mesny F."/>
            <person name="Miyauchi S."/>
            <person name="Thiergart T."/>
            <person name="Pickel B."/>
            <person name="Atanasova L."/>
            <person name="Karlsson M."/>
            <person name="Huettel B."/>
            <person name="Barry K.W."/>
            <person name="Haridas S."/>
            <person name="Chen C."/>
            <person name="Bauer D."/>
            <person name="Andreopoulos W."/>
            <person name="Pangilinan J."/>
            <person name="LaButti K."/>
            <person name="Riley R."/>
            <person name="Lipzen A."/>
            <person name="Clum A."/>
            <person name="Drula E."/>
            <person name="Henrissat B."/>
            <person name="Kohler A."/>
            <person name="Grigoriev I.V."/>
            <person name="Martin F.M."/>
            <person name="Hacquard S."/>
        </authorList>
    </citation>
    <scope>NUCLEOTIDE SEQUENCE</scope>
    <source>
        <strain evidence="2">MPI-CAGE-CH-0230</strain>
    </source>
</reference>
<dbReference type="RefSeq" id="XP_046007537.1">
    <property type="nucleotide sequence ID" value="XM_046161214.1"/>
</dbReference>
<sequence length="418" mass="44821">MLPPADQGVLPANPDFAKVYRRLTGSLLNSDASSRDHTQDDKRAAVREELKAHRIEVIKHQILKQAIAQAVPQQDKPSSSSLQQQPTAIPSSRANRSSHQTARVRLTSSENSPSMPQDLVDLLTLLPPFLSTAPSLPAHSLATLLSNPPFTHLQPYFPQITALLSANLSKQASTLAKAVYPTTNPSFIHRHIPSLAITAETLTSTLADGKRQLSHLRISTAHLLAESYLAQHLQGITFLIGLLEAKHGAVSSIAAAEQGGAVAAAGQPQQPQTQVLHAQATALEAQHWSLASRALLAHAVDVVYPADARVALANYKRHLAGARMRVLDASVVKEAELRDYGVMLGGGGAYNDDEDGLSGGGGGGGGMRGNRKRDSIAGGGGGGDETKERTMREIARVYREIEGRMREVRRDLKRLGRI</sequence>
<evidence type="ECO:0000313" key="3">
    <source>
        <dbReference type="Proteomes" id="UP000756346"/>
    </source>
</evidence>
<feature type="compositionally biased region" description="Gly residues" evidence="1">
    <location>
        <begin position="357"/>
        <end position="368"/>
    </location>
</feature>
<dbReference type="AlphaFoldDB" id="A0A9P8XWS3"/>
<organism evidence="2 3">
    <name type="scientific">Microdochium trichocladiopsis</name>
    <dbReference type="NCBI Taxonomy" id="1682393"/>
    <lineage>
        <taxon>Eukaryota</taxon>
        <taxon>Fungi</taxon>
        <taxon>Dikarya</taxon>
        <taxon>Ascomycota</taxon>
        <taxon>Pezizomycotina</taxon>
        <taxon>Sordariomycetes</taxon>
        <taxon>Xylariomycetidae</taxon>
        <taxon>Xylariales</taxon>
        <taxon>Microdochiaceae</taxon>
        <taxon>Microdochium</taxon>
    </lineage>
</organism>
<comment type="caution">
    <text evidence="2">The sequence shown here is derived from an EMBL/GenBank/DDBJ whole genome shotgun (WGS) entry which is preliminary data.</text>
</comment>
<feature type="region of interest" description="Disordered" evidence="1">
    <location>
        <begin position="352"/>
        <end position="391"/>
    </location>
</feature>
<feature type="compositionally biased region" description="Polar residues" evidence="1">
    <location>
        <begin position="71"/>
        <end position="113"/>
    </location>
</feature>
<keyword evidence="3" id="KW-1185">Reference proteome</keyword>
<dbReference type="GeneID" id="70190760"/>